<sequence>MGSIVVLAGLGGGGTENATPCPASARLREAAPGWRWCGVGGGGSLKEQKQHRSGPEPGIQGPGAAGNCVGPHHRDALMSSHGGRHSPHQAGCGWLPR</sequence>
<dbReference type="Proteomes" id="UP001046870">
    <property type="component" value="Chromosome 9"/>
</dbReference>
<name>A0A9D3PY45_MEGAT</name>
<comment type="caution">
    <text evidence="2">The sequence shown here is derived from an EMBL/GenBank/DDBJ whole genome shotgun (WGS) entry which is preliminary data.</text>
</comment>
<dbReference type="AlphaFoldDB" id="A0A9D3PY45"/>
<organism evidence="2 3">
    <name type="scientific">Megalops atlanticus</name>
    <name type="common">Tarpon</name>
    <name type="synonym">Clupea gigantea</name>
    <dbReference type="NCBI Taxonomy" id="7932"/>
    <lineage>
        <taxon>Eukaryota</taxon>
        <taxon>Metazoa</taxon>
        <taxon>Chordata</taxon>
        <taxon>Craniata</taxon>
        <taxon>Vertebrata</taxon>
        <taxon>Euteleostomi</taxon>
        <taxon>Actinopterygii</taxon>
        <taxon>Neopterygii</taxon>
        <taxon>Teleostei</taxon>
        <taxon>Elopiformes</taxon>
        <taxon>Megalopidae</taxon>
        <taxon>Megalops</taxon>
    </lineage>
</organism>
<evidence type="ECO:0000313" key="3">
    <source>
        <dbReference type="Proteomes" id="UP001046870"/>
    </source>
</evidence>
<keyword evidence="3" id="KW-1185">Reference proteome</keyword>
<dbReference type="EMBL" id="JAFDVH010000009">
    <property type="protein sequence ID" value="KAG7471316.1"/>
    <property type="molecule type" value="Genomic_DNA"/>
</dbReference>
<proteinExistence type="predicted"/>
<evidence type="ECO:0000313" key="2">
    <source>
        <dbReference type="EMBL" id="KAG7471316.1"/>
    </source>
</evidence>
<reference evidence="2" key="1">
    <citation type="submission" date="2021-01" db="EMBL/GenBank/DDBJ databases">
        <authorList>
            <person name="Zahm M."/>
            <person name="Roques C."/>
            <person name="Cabau C."/>
            <person name="Klopp C."/>
            <person name="Donnadieu C."/>
            <person name="Jouanno E."/>
            <person name="Lampietro C."/>
            <person name="Louis A."/>
            <person name="Herpin A."/>
            <person name="Echchiki A."/>
            <person name="Berthelot C."/>
            <person name="Parey E."/>
            <person name="Roest-Crollius H."/>
            <person name="Braasch I."/>
            <person name="Postlethwait J."/>
            <person name="Bobe J."/>
            <person name="Montfort J."/>
            <person name="Bouchez O."/>
            <person name="Begum T."/>
            <person name="Mejri S."/>
            <person name="Adams A."/>
            <person name="Chen W.-J."/>
            <person name="Guiguen Y."/>
        </authorList>
    </citation>
    <scope>NUCLEOTIDE SEQUENCE</scope>
    <source>
        <strain evidence="2">YG-15Mar2019-1</strain>
        <tissue evidence="2">Brain</tissue>
    </source>
</reference>
<accession>A0A9D3PY45</accession>
<evidence type="ECO:0000256" key="1">
    <source>
        <dbReference type="SAM" id="MobiDB-lite"/>
    </source>
</evidence>
<gene>
    <name evidence="2" type="ORF">MATL_G00123300</name>
</gene>
<protein>
    <submittedName>
        <fullName evidence="2">Uncharacterized protein</fullName>
    </submittedName>
</protein>
<feature type="region of interest" description="Disordered" evidence="1">
    <location>
        <begin position="41"/>
        <end position="97"/>
    </location>
</feature>